<dbReference type="GO" id="GO:0005634">
    <property type="term" value="C:nucleus"/>
    <property type="evidence" value="ECO:0007669"/>
    <property type="project" value="UniProtKB-SubCell"/>
</dbReference>
<dbReference type="PROSITE" id="PS50811">
    <property type="entry name" value="WRKY"/>
    <property type="match status" value="1"/>
</dbReference>
<dbReference type="Pfam" id="PF03106">
    <property type="entry name" value="WRKY"/>
    <property type="match status" value="1"/>
</dbReference>
<evidence type="ECO:0000256" key="5">
    <source>
        <dbReference type="ARBA" id="ARBA00023242"/>
    </source>
</evidence>
<comment type="subcellular location">
    <subcellularLocation>
        <location evidence="1">Nucleus</location>
    </subcellularLocation>
</comment>
<dbReference type="SUPFAM" id="SSF118290">
    <property type="entry name" value="WRKY DNA-binding domain"/>
    <property type="match status" value="1"/>
</dbReference>
<organism evidence="9 10">
    <name type="scientific">Paspalum notatum var. saurae</name>
    <dbReference type="NCBI Taxonomy" id="547442"/>
    <lineage>
        <taxon>Eukaryota</taxon>
        <taxon>Viridiplantae</taxon>
        <taxon>Streptophyta</taxon>
        <taxon>Embryophyta</taxon>
        <taxon>Tracheophyta</taxon>
        <taxon>Spermatophyta</taxon>
        <taxon>Magnoliopsida</taxon>
        <taxon>Liliopsida</taxon>
        <taxon>Poales</taxon>
        <taxon>Poaceae</taxon>
        <taxon>PACMAD clade</taxon>
        <taxon>Panicoideae</taxon>
        <taxon>Andropogonodae</taxon>
        <taxon>Paspaleae</taxon>
        <taxon>Paspalinae</taxon>
        <taxon>Paspalum</taxon>
    </lineage>
</organism>
<feature type="compositionally biased region" description="Basic residues" evidence="7">
    <location>
        <begin position="95"/>
        <end position="105"/>
    </location>
</feature>
<dbReference type="InterPro" id="IPR036576">
    <property type="entry name" value="WRKY_dom_sf"/>
</dbReference>
<dbReference type="EMBL" id="CP144747">
    <property type="protein sequence ID" value="WVZ64597.1"/>
    <property type="molecule type" value="Genomic_DNA"/>
</dbReference>
<evidence type="ECO:0000259" key="8">
    <source>
        <dbReference type="PROSITE" id="PS50811"/>
    </source>
</evidence>
<dbReference type="SMART" id="SM00774">
    <property type="entry name" value="WRKY"/>
    <property type="match status" value="1"/>
</dbReference>
<comment type="similarity">
    <text evidence="6">Belongs to the WRKY group III family.</text>
</comment>
<dbReference type="Proteomes" id="UP001341281">
    <property type="component" value="Chromosome 03"/>
</dbReference>
<dbReference type="GO" id="GO:0003700">
    <property type="term" value="F:DNA-binding transcription factor activity"/>
    <property type="evidence" value="ECO:0007669"/>
    <property type="project" value="InterPro"/>
</dbReference>
<feature type="domain" description="WRKY" evidence="8">
    <location>
        <begin position="113"/>
        <end position="176"/>
    </location>
</feature>
<accession>A0AAQ3T246</accession>
<dbReference type="GO" id="GO:0010150">
    <property type="term" value="P:leaf senescence"/>
    <property type="evidence" value="ECO:0007669"/>
    <property type="project" value="UniProtKB-ARBA"/>
</dbReference>
<evidence type="ECO:0000256" key="3">
    <source>
        <dbReference type="ARBA" id="ARBA00023125"/>
    </source>
</evidence>
<dbReference type="PANTHER" id="PTHR32096:SF143">
    <property type="entry name" value="OS09G0334500 PROTEIN"/>
    <property type="match status" value="1"/>
</dbReference>
<keyword evidence="4" id="KW-0804">Transcription</keyword>
<dbReference type="FunFam" id="2.20.25.80:FF:000009">
    <property type="entry name" value="WRKY transcription factor 53"/>
    <property type="match status" value="1"/>
</dbReference>
<evidence type="ECO:0000256" key="4">
    <source>
        <dbReference type="ARBA" id="ARBA00023163"/>
    </source>
</evidence>
<evidence type="ECO:0000256" key="1">
    <source>
        <dbReference type="ARBA" id="ARBA00004123"/>
    </source>
</evidence>
<dbReference type="GO" id="GO:0009751">
    <property type="term" value="P:response to salicylic acid"/>
    <property type="evidence" value="ECO:0007669"/>
    <property type="project" value="UniProtKB-ARBA"/>
</dbReference>
<keyword evidence="10" id="KW-1185">Reference proteome</keyword>
<evidence type="ECO:0000256" key="7">
    <source>
        <dbReference type="SAM" id="MobiDB-lite"/>
    </source>
</evidence>
<evidence type="ECO:0000313" key="10">
    <source>
        <dbReference type="Proteomes" id="UP001341281"/>
    </source>
</evidence>
<dbReference type="Gene3D" id="2.20.25.80">
    <property type="entry name" value="WRKY domain"/>
    <property type="match status" value="1"/>
</dbReference>
<keyword evidence="5" id="KW-0539">Nucleus</keyword>
<dbReference type="InterPro" id="IPR044810">
    <property type="entry name" value="WRKY_plant"/>
</dbReference>
<dbReference type="GO" id="GO:0042542">
    <property type="term" value="P:response to hydrogen peroxide"/>
    <property type="evidence" value="ECO:0007669"/>
    <property type="project" value="UniProtKB-ARBA"/>
</dbReference>
<feature type="region of interest" description="Disordered" evidence="7">
    <location>
        <begin position="89"/>
        <end position="124"/>
    </location>
</feature>
<dbReference type="AlphaFoldDB" id="A0AAQ3T246"/>
<keyword evidence="3" id="KW-0238">DNA-binding</keyword>
<keyword evidence="2" id="KW-0805">Transcription regulation</keyword>
<dbReference type="GO" id="GO:0000976">
    <property type="term" value="F:transcription cis-regulatory region binding"/>
    <property type="evidence" value="ECO:0007669"/>
    <property type="project" value="TreeGrafter"/>
</dbReference>
<dbReference type="PANTHER" id="PTHR32096">
    <property type="entry name" value="WRKY TRANSCRIPTION FACTOR 30-RELATED-RELATED"/>
    <property type="match status" value="1"/>
</dbReference>
<dbReference type="InterPro" id="IPR003657">
    <property type="entry name" value="WRKY_dom"/>
</dbReference>
<name>A0AAQ3T246_PASNO</name>
<sequence>METVVDGNGGSGGGWLVVTELSHIKELVTQLEHHLGGSQSQELCKHLASQIFSITERSISLITSFHLDGGRKRPAADVATTPSLLSDASDAPFKTTKKRKTRHQVRVSSAGGGGDNPVDDGHSWRKYGQKEILGAKHPRGYYRCTHRHSQGCAATKQVQRTDEDPTLIDVVYLGEHTCAQRASAAAGPAATGAANLTTVKIEGHAVEPEVQPGLGATTPFCLVSTPASGCHAQERSPFAVLSASTVTSDSNHFVPLPPIEVAGDVHFGFEEVVMSAFDEGVDDLDIDISSFLL</sequence>
<evidence type="ECO:0000256" key="6">
    <source>
        <dbReference type="ARBA" id="ARBA00060850"/>
    </source>
</evidence>
<gene>
    <name evidence="9" type="ORF">U9M48_014092</name>
</gene>
<protein>
    <recommendedName>
        <fullName evidence="8">WRKY domain-containing protein</fullName>
    </recommendedName>
</protein>
<evidence type="ECO:0000256" key="2">
    <source>
        <dbReference type="ARBA" id="ARBA00023015"/>
    </source>
</evidence>
<reference evidence="9 10" key="1">
    <citation type="submission" date="2024-02" db="EMBL/GenBank/DDBJ databases">
        <title>High-quality chromosome-scale genome assembly of Pensacola bahiagrass (Paspalum notatum Flugge var. saurae).</title>
        <authorList>
            <person name="Vega J.M."/>
            <person name="Podio M."/>
            <person name="Orjuela J."/>
            <person name="Siena L.A."/>
            <person name="Pessino S.C."/>
            <person name="Combes M.C."/>
            <person name="Mariac C."/>
            <person name="Albertini E."/>
            <person name="Pupilli F."/>
            <person name="Ortiz J.P.A."/>
            <person name="Leblanc O."/>
        </authorList>
    </citation>
    <scope>NUCLEOTIDE SEQUENCE [LARGE SCALE GENOMIC DNA]</scope>
    <source>
        <strain evidence="9">R1</strain>
        <tissue evidence="9">Leaf</tissue>
    </source>
</reference>
<evidence type="ECO:0000313" key="9">
    <source>
        <dbReference type="EMBL" id="WVZ64597.1"/>
    </source>
</evidence>
<proteinExistence type="inferred from homology"/>
<dbReference type="GO" id="GO:0010193">
    <property type="term" value="P:response to ozone"/>
    <property type="evidence" value="ECO:0007669"/>
    <property type="project" value="UniProtKB-ARBA"/>
</dbReference>